<evidence type="ECO:0000256" key="1">
    <source>
        <dbReference type="SAM" id="Phobius"/>
    </source>
</evidence>
<evidence type="ECO:0000313" key="3">
    <source>
        <dbReference type="Proteomes" id="UP001556220"/>
    </source>
</evidence>
<dbReference type="InterPro" id="IPR012902">
    <property type="entry name" value="N_methyl_site"/>
</dbReference>
<dbReference type="Proteomes" id="UP001556220">
    <property type="component" value="Unassembled WGS sequence"/>
</dbReference>
<protein>
    <submittedName>
        <fullName evidence="2">Type IV pilin protein</fullName>
    </submittedName>
</protein>
<comment type="caution">
    <text evidence="2">The sequence shown here is derived from an EMBL/GenBank/DDBJ whole genome shotgun (WGS) entry which is preliminary data.</text>
</comment>
<keyword evidence="1" id="KW-0812">Transmembrane</keyword>
<feature type="transmembrane region" description="Helical" evidence="1">
    <location>
        <begin position="6"/>
        <end position="30"/>
    </location>
</feature>
<keyword evidence="1" id="KW-0472">Membrane</keyword>
<dbReference type="Pfam" id="PF16732">
    <property type="entry name" value="ComP_DUS"/>
    <property type="match status" value="1"/>
</dbReference>
<accession>A0ABV3QGS5</accession>
<dbReference type="PROSITE" id="PS00409">
    <property type="entry name" value="PROKAR_NTER_METHYL"/>
    <property type="match status" value="1"/>
</dbReference>
<dbReference type="Gene3D" id="3.30.700.10">
    <property type="entry name" value="Glycoprotein, Type 4 Pilin"/>
    <property type="match status" value="1"/>
</dbReference>
<dbReference type="NCBIfam" id="TIGR02532">
    <property type="entry name" value="IV_pilin_GFxxxE"/>
    <property type="match status" value="1"/>
</dbReference>
<dbReference type="EMBL" id="JBFOHK010000004">
    <property type="protein sequence ID" value="MEW9573048.1"/>
    <property type="molecule type" value="Genomic_DNA"/>
</dbReference>
<keyword evidence="1" id="KW-1133">Transmembrane helix</keyword>
<name>A0ABV3QGS5_9GAMM</name>
<sequence length="138" mass="14582">MRHARGFTLIELMVVVAIVAILAAIAIPAYGRYAFRARRADGKELLLRIASAQERYYATYNKYGALADIGFADPAKSEKGYYSVKVDMPAADKGQAFTATATGEGVQAQDACGALTINDAGVKTPGPNDAGNSNGSCW</sequence>
<proteinExistence type="predicted"/>
<dbReference type="RefSeq" id="WP_367855108.1">
    <property type="nucleotide sequence ID" value="NZ_JBFOHK010000004.1"/>
</dbReference>
<dbReference type="Pfam" id="PF07963">
    <property type="entry name" value="N_methyl"/>
    <property type="match status" value="1"/>
</dbReference>
<dbReference type="SUPFAM" id="SSF54523">
    <property type="entry name" value="Pili subunits"/>
    <property type="match status" value="1"/>
</dbReference>
<dbReference type="InterPro" id="IPR045584">
    <property type="entry name" value="Pilin-like"/>
</dbReference>
<keyword evidence="3" id="KW-1185">Reference proteome</keyword>
<evidence type="ECO:0000313" key="2">
    <source>
        <dbReference type="EMBL" id="MEW9573048.1"/>
    </source>
</evidence>
<dbReference type="PANTHER" id="PTHR30093:SF47">
    <property type="entry name" value="TYPE IV PILUS NON-CORE MINOR PILIN PILE"/>
    <property type="match status" value="1"/>
</dbReference>
<dbReference type="InterPro" id="IPR031982">
    <property type="entry name" value="PilE-like"/>
</dbReference>
<dbReference type="PANTHER" id="PTHR30093">
    <property type="entry name" value="GENERAL SECRETION PATHWAY PROTEIN G"/>
    <property type="match status" value="1"/>
</dbReference>
<reference evidence="2 3" key="1">
    <citation type="submission" date="2024-06" db="EMBL/GenBank/DDBJ databases">
        <authorList>
            <person name="Woo H."/>
        </authorList>
    </citation>
    <scope>NUCLEOTIDE SEQUENCE [LARGE SCALE GENOMIC DNA]</scope>
    <source>
        <strain evidence="2 3">Si-c</strain>
    </source>
</reference>
<gene>
    <name evidence="2" type="ORF">ABQJ54_14925</name>
</gene>
<organism evidence="2 3">
    <name type="scientific">Rhodanobacter lycopersici</name>
    <dbReference type="NCBI Taxonomy" id="3162487"/>
    <lineage>
        <taxon>Bacteria</taxon>
        <taxon>Pseudomonadati</taxon>
        <taxon>Pseudomonadota</taxon>
        <taxon>Gammaproteobacteria</taxon>
        <taxon>Lysobacterales</taxon>
        <taxon>Rhodanobacteraceae</taxon>
        <taxon>Rhodanobacter</taxon>
    </lineage>
</organism>